<evidence type="ECO:0000256" key="1">
    <source>
        <dbReference type="SAM" id="MobiDB-lite"/>
    </source>
</evidence>
<reference evidence="2 3" key="1">
    <citation type="submission" date="2024-11" db="EMBL/GenBank/DDBJ databases">
        <title>A near-complete genome assembly of Cinchona calisaya.</title>
        <authorList>
            <person name="Lian D.C."/>
            <person name="Zhao X.W."/>
            <person name="Wei L."/>
        </authorList>
    </citation>
    <scope>NUCLEOTIDE SEQUENCE [LARGE SCALE GENOMIC DNA]</scope>
    <source>
        <tissue evidence="2">Nenye</tissue>
    </source>
</reference>
<sequence length="156" mass="15430">MVVRAVKPSPVVVPVVAIVALALGAAAQPLSLLVVATNSPIAASLVVGIKLAPSGRGVTKLTSNSSHNGGSSCFGTRIHCTIILSHSGGTTDLSLLVASVLPRPSSFLATTVATDSLVLPLSIMSAKLALPRRKGSKTTTTSTSASDGSSCSGAIG</sequence>
<name>A0ABD2YDW3_9GENT</name>
<proteinExistence type="predicted"/>
<comment type="caution">
    <text evidence="2">The sequence shown here is derived from an EMBL/GenBank/DDBJ whole genome shotgun (WGS) entry which is preliminary data.</text>
</comment>
<feature type="region of interest" description="Disordered" evidence="1">
    <location>
        <begin position="134"/>
        <end position="156"/>
    </location>
</feature>
<gene>
    <name evidence="2" type="ORF">ACH5RR_033866</name>
</gene>
<dbReference type="AlphaFoldDB" id="A0ABD2YDW3"/>
<dbReference type="Proteomes" id="UP001630127">
    <property type="component" value="Unassembled WGS sequence"/>
</dbReference>
<dbReference type="EMBL" id="JBJUIK010000014">
    <property type="protein sequence ID" value="KAL3504025.1"/>
    <property type="molecule type" value="Genomic_DNA"/>
</dbReference>
<feature type="compositionally biased region" description="Low complexity" evidence="1">
    <location>
        <begin position="137"/>
        <end position="156"/>
    </location>
</feature>
<keyword evidence="3" id="KW-1185">Reference proteome</keyword>
<organism evidence="2 3">
    <name type="scientific">Cinchona calisaya</name>
    <dbReference type="NCBI Taxonomy" id="153742"/>
    <lineage>
        <taxon>Eukaryota</taxon>
        <taxon>Viridiplantae</taxon>
        <taxon>Streptophyta</taxon>
        <taxon>Embryophyta</taxon>
        <taxon>Tracheophyta</taxon>
        <taxon>Spermatophyta</taxon>
        <taxon>Magnoliopsida</taxon>
        <taxon>eudicotyledons</taxon>
        <taxon>Gunneridae</taxon>
        <taxon>Pentapetalae</taxon>
        <taxon>asterids</taxon>
        <taxon>lamiids</taxon>
        <taxon>Gentianales</taxon>
        <taxon>Rubiaceae</taxon>
        <taxon>Cinchonoideae</taxon>
        <taxon>Cinchoneae</taxon>
        <taxon>Cinchona</taxon>
    </lineage>
</organism>
<evidence type="ECO:0000313" key="3">
    <source>
        <dbReference type="Proteomes" id="UP001630127"/>
    </source>
</evidence>
<evidence type="ECO:0000313" key="2">
    <source>
        <dbReference type="EMBL" id="KAL3504025.1"/>
    </source>
</evidence>
<accession>A0ABD2YDW3</accession>
<protein>
    <recommendedName>
        <fullName evidence="4">Secreted protein</fullName>
    </recommendedName>
</protein>
<evidence type="ECO:0008006" key="4">
    <source>
        <dbReference type="Google" id="ProtNLM"/>
    </source>
</evidence>